<feature type="region of interest" description="Disordered" evidence="4">
    <location>
        <begin position="1"/>
        <end position="25"/>
    </location>
</feature>
<evidence type="ECO:0000256" key="1">
    <source>
        <dbReference type="ARBA" id="ARBA00004123"/>
    </source>
</evidence>
<dbReference type="Proteomes" id="UP001054252">
    <property type="component" value="Unassembled WGS sequence"/>
</dbReference>
<keyword evidence="6" id="KW-1185">Reference proteome</keyword>
<proteinExistence type="inferred from homology"/>
<dbReference type="GO" id="GO:0036396">
    <property type="term" value="C:RNA N6-methyladenosine methyltransferase complex"/>
    <property type="evidence" value="ECO:0007669"/>
    <property type="project" value="TreeGrafter"/>
</dbReference>
<dbReference type="PANTHER" id="PTHR13107">
    <property type="entry name" value="N6-ADENOSINE-METHYLTRANSFERASE NON-CATALYTIC SUBUNIT"/>
    <property type="match status" value="1"/>
</dbReference>
<dbReference type="PANTHER" id="PTHR13107:SF0">
    <property type="entry name" value="N6-ADENOSINE-METHYLTRANSFERASE NON-CATALYTIC SUBUNIT"/>
    <property type="match status" value="1"/>
</dbReference>
<evidence type="ECO:0000313" key="5">
    <source>
        <dbReference type="EMBL" id="GKU89279.1"/>
    </source>
</evidence>
<dbReference type="GO" id="GO:0005634">
    <property type="term" value="C:nucleus"/>
    <property type="evidence" value="ECO:0007669"/>
    <property type="project" value="UniProtKB-SubCell"/>
</dbReference>
<dbReference type="PROSITE" id="PS51143">
    <property type="entry name" value="MT_A70"/>
    <property type="match status" value="1"/>
</dbReference>
<reference evidence="5 6" key="1">
    <citation type="journal article" date="2021" name="Commun. Biol.">
        <title>The genome of Shorea leprosula (Dipterocarpaceae) highlights the ecological relevance of drought in aseasonal tropical rainforests.</title>
        <authorList>
            <person name="Ng K.K.S."/>
            <person name="Kobayashi M.J."/>
            <person name="Fawcett J.A."/>
            <person name="Hatakeyama M."/>
            <person name="Paape T."/>
            <person name="Ng C.H."/>
            <person name="Ang C.C."/>
            <person name="Tnah L.H."/>
            <person name="Lee C.T."/>
            <person name="Nishiyama T."/>
            <person name="Sese J."/>
            <person name="O'Brien M.J."/>
            <person name="Copetti D."/>
            <person name="Mohd Noor M.I."/>
            <person name="Ong R.C."/>
            <person name="Putra M."/>
            <person name="Sireger I.Z."/>
            <person name="Indrioko S."/>
            <person name="Kosugi Y."/>
            <person name="Izuno A."/>
            <person name="Isagi Y."/>
            <person name="Lee S.L."/>
            <person name="Shimizu K.K."/>
        </authorList>
    </citation>
    <scope>NUCLEOTIDE SEQUENCE [LARGE SCALE GENOMIC DNA]</scope>
    <source>
        <strain evidence="5">214</strain>
    </source>
</reference>
<comment type="caution">
    <text evidence="5">The sequence shown here is derived from an EMBL/GenBank/DDBJ whole genome shotgun (WGS) entry which is preliminary data.</text>
</comment>
<evidence type="ECO:0000256" key="3">
    <source>
        <dbReference type="PROSITE-ProRule" id="PRU00489"/>
    </source>
</evidence>
<comment type="similarity">
    <text evidence="3">Belongs to the MT-A70-like family.</text>
</comment>
<keyword evidence="2" id="KW-0539">Nucleus</keyword>
<evidence type="ECO:0000313" key="6">
    <source>
        <dbReference type="Proteomes" id="UP001054252"/>
    </source>
</evidence>
<dbReference type="AlphaFoldDB" id="A0AAV5HUR7"/>
<gene>
    <name evidence="5" type="ORF">SLEP1_g3438</name>
</gene>
<dbReference type="EMBL" id="BPVZ01000003">
    <property type="protein sequence ID" value="GKU89279.1"/>
    <property type="molecule type" value="Genomic_DNA"/>
</dbReference>
<dbReference type="InterPro" id="IPR045123">
    <property type="entry name" value="METTL14-like"/>
</dbReference>
<dbReference type="GO" id="GO:0003729">
    <property type="term" value="F:mRNA binding"/>
    <property type="evidence" value="ECO:0007669"/>
    <property type="project" value="TreeGrafter"/>
</dbReference>
<sequence>MPPLGPMQSLNPNTPPAPGPPTSLGVFIPPFSPPVVWLGPRGIDMNMMGVPPGPMGRGAPPEKSSAGWVPSRTGGPSDRAPSKGEQNDYFQNFVDTGKQPQEFIRELELTNVVEDYPKLRELIQNKDEIVAKVASPPMYFKCDLHEFDLSPEFFETKFDVILIDPPRRNISLGSWCC</sequence>
<feature type="region of interest" description="Disordered" evidence="4">
    <location>
        <begin position="49"/>
        <end position="88"/>
    </location>
</feature>
<name>A0AAV5HUR7_9ROSI</name>
<accession>A0AAV5HUR7</accession>
<organism evidence="5 6">
    <name type="scientific">Rubroshorea leprosula</name>
    <dbReference type="NCBI Taxonomy" id="152421"/>
    <lineage>
        <taxon>Eukaryota</taxon>
        <taxon>Viridiplantae</taxon>
        <taxon>Streptophyta</taxon>
        <taxon>Embryophyta</taxon>
        <taxon>Tracheophyta</taxon>
        <taxon>Spermatophyta</taxon>
        <taxon>Magnoliopsida</taxon>
        <taxon>eudicotyledons</taxon>
        <taxon>Gunneridae</taxon>
        <taxon>Pentapetalae</taxon>
        <taxon>rosids</taxon>
        <taxon>malvids</taxon>
        <taxon>Malvales</taxon>
        <taxon>Dipterocarpaceae</taxon>
        <taxon>Rubroshorea</taxon>
    </lineage>
</organism>
<evidence type="ECO:0000256" key="4">
    <source>
        <dbReference type="SAM" id="MobiDB-lite"/>
    </source>
</evidence>
<protein>
    <submittedName>
        <fullName evidence="5">Uncharacterized protein</fullName>
    </submittedName>
</protein>
<comment type="subcellular location">
    <subcellularLocation>
        <location evidence="1">Nucleus</location>
    </subcellularLocation>
</comment>
<dbReference type="InterPro" id="IPR007757">
    <property type="entry name" value="MT-A70-like"/>
</dbReference>
<evidence type="ECO:0000256" key="2">
    <source>
        <dbReference type="ARBA" id="ARBA00023242"/>
    </source>
</evidence>